<comment type="caution">
    <text evidence="1">The sequence shown here is derived from an EMBL/GenBank/DDBJ whole genome shotgun (WGS) entry which is preliminary data.</text>
</comment>
<gene>
    <name evidence="1" type="ORF">PPNSA23_37580</name>
</gene>
<sequence>MPTGSTFILVVASDPTFRQSLGFVLEAEGCRVDLAGQLPPPDDAMDAKLGGYDCVVVDDRSIGEKPGDLAKLRILGKPVVLLVNHLQEVAEGFPIRLVEKPLLGRTLVDAVRTLLEPAP</sequence>
<protein>
    <recommendedName>
        <fullName evidence="3">Response regulatory domain-containing protein</fullName>
    </recommendedName>
</protein>
<dbReference type="RefSeq" id="WP_407866363.1">
    <property type="nucleotide sequence ID" value="NZ_BAAFZP010000002.1"/>
</dbReference>
<reference evidence="1 2" key="1">
    <citation type="submission" date="2024-10" db="EMBL/GenBank/DDBJ databases">
        <title>Isolation, draft genome sequencing and identification of Phyllobacterium sp. NSA23, isolated from leaf soil.</title>
        <authorList>
            <person name="Akita H."/>
        </authorList>
    </citation>
    <scope>NUCLEOTIDE SEQUENCE [LARGE SCALE GENOMIC DNA]</scope>
    <source>
        <strain evidence="1 2">NSA23</strain>
    </source>
</reference>
<accession>A0ABQ0H4H0</accession>
<dbReference type="Proteomes" id="UP001628091">
    <property type="component" value="Unassembled WGS sequence"/>
</dbReference>
<evidence type="ECO:0008006" key="3">
    <source>
        <dbReference type="Google" id="ProtNLM"/>
    </source>
</evidence>
<evidence type="ECO:0000313" key="2">
    <source>
        <dbReference type="Proteomes" id="UP001628091"/>
    </source>
</evidence>
<dbReference type="SUPFAM" id="SSF52172">
    <property type="entry name" value="CheY-like"/>
    <property type="match status" value="1"/>
</dbReference>
<organism evidence="1 2">
    <name type="scientific">Phyllobacterium phragmitis</name>
    <dbReference type="NCBI Taxonomy" id="2670329"/>
    <lineage>
        <taxon>Bacteria</taxon>
        <taxon>Pseudomonadati</taxon>
        <taxon>Pseudomonadota</taxon>
        <taxon>Alphaproteobacteria</taxon>
        <taxon>Hyphomicrobiales</taxon>
        <taxon>Phyllobacteriaceae</taxon>
        <taxon>Phyllobacterium</taxon>
    </lineage>
</organism>
<keyword evidence="2" id="KW-1185">Reference proteome</keyword>
<name>A0ABQ0H4H0_9HYPH</name>
<dbReference type="InterPro" id="IPR011006">
    <property type="entry name" value="CheY-like_superfamily"/>
</dbReference>
<evidence type="ECO:0000313" key="1">
    <source>
        <dbReference type="EMBL" id="GAB1583815.1"/>
    </source>
</evidence>
<dbReference type="EMBL" id="BAAFZP010000002">
    <property type="protein sequence ID" value="GAB1583815.1"/>
    <property type="molecule type" value="Genomic_DNA"/>
</dbReference>
<proteinExistence type="predicted"/>